<accession>A0A5J4USD7</accession>
<dbReference type="InterPro" id="IPR035979">
    <property type="entry name" value="RBD_domain_sf"/>
</dbReference>
<dbReference type="GO" id="GO:0003676">
    <property type="term" value="F:nucleic acid binding"/>
    <property type="evidence" value="ECO:0007669"/>
    <property type="project" value="InterPro"/>
</dbReference>
<dbReference type="SUPFAM" id="SSF54928">
    <property type="entry name" value="RNA-binding domain, RBD"/>
    <property type="match status" value="1"/>
</dbReference>
<evidence type="ECO:0000313" key="2">
    <source>
        <dbReference type="Proteomes" id="UP000324800"/>
    </source>
</evidence>
<reference evidence="1 2" key="1">
    <citation type="submission" date="2019-03" db="EMBL/GenBank/DDBJ databases">
        <title>Single cell metagenomics reveals metabolic interactions within the superorganism composed of flagellate Streblomastix strix and complex community of Bacteroidetes bacteria on its surface.</title>
        <authorList>
            <person name="Treitli S.C."/>
            <person name="Kolisko M."/>
            <person name="Husnik F."/>
            <person name="Keeling P."/>
            <person name="Hampl V."/>
        </authorList>
    </citation>
    <scope>NUCLEOTIDE SEQUENCE [LARGE SCALE GENOMIC DNA]</scope>
    <source>
        <strain evidence="1">ST1C</strain>
    </source>
</reference>
<proteinExistence type="predicted"/>
<protein>
    <recommendedName>
        <fullName evidence="3">RRM domain-containing protein</fullName>
    </recommendedName>
</protein>
<comment type="caution">
    <text evidence="1">The sequence shown here is derived from an EMBL/GenBank/DDBJ whole genome shotgun (WGS) entry which is preliminary data.</text>
</comment>
<evidence type="ECO:0000313" key="1">
    <source>
        <dbReference type="EMBL" id="KAA6373576.1"/>
    </source>
</evidence>
<dbReference type="EMBL" id="SNRW01012626">
    <property type="protein sequence ID" value="KAA6373576.1"/>
    <property type="molecule type" value="Genomic_DNA"/>
</dbReference>
<dbReference type="AlphaFoldDB" id="A0A5J4USD7"/>
<evidence type="ECO:0008006" key="3">
    <source>
        <dbReference type="Google" id="ProtNLM"/>
    </source>
</evidence>
<dbReference type="Proteomes" id="UP000324800">
    <property type="component" value="Unassembled WGS sequence"/>
</dbReference>
<gene>
    <name evidence="1" type="ORF">EZS28_030896</name>
</gene>
<organism evidence="1 2">
    <name type="scientific">Streblomastix strix</name>
    <dbReference type="NCBI Taxonomy" id="222440"/>
    <lineage>
        <taxon>Eukaryota</taxon>
        <taxon>Metamonada</taxon>
        <taxon>Preaxostyla</taxon>
        <taxon>Oxymonadida</taxon>
        <taxon>Streblomastigidae</taxon>
        <taxon>Streblomastix</taxon>
    </lineage>
</organism>
<dbReference type="OrthoDB" id="439808at2759"/>
<feature type="non-terminal residue" evidence="1">
    <location>
        <position position="31"/>
    </location>
</feature>
<name>A0A5J4USD7_9EUKA</name>
<sequence>MATSSRLFIGNLNYKTNAETIGHLFETIGGV</sequence>